<dbReference type="GO" id="GO:0016874">
    <property type="term" value="F:ligase activity"/>
    <property type="evidence" value="ECO:0007669"/>
    <property type="project" value="UniProtKB-KW"/>
</dbReference>
<gene>
    <name evidence="4" type="ORF">PGABG01_1458800</name>
</gene>
<proteinExistence type="inferred from homology"/>
<feature type="domain" description="BPL/LPL catalytic" evidence="3">
    <location>
        <begin position="24"/>
        <end position="223"/>
    </location>
</feature>
<dbReference type="NCBIfam" id="TIGR00121">
    <property type="entry name" value="birA_ligase"/>
    <property type="match status" value="1"/>
</dbReference>
<sequence length="296" mass="34855">MKEKKQILFEKEYPEYNCMRIHFDVLDSTQLFCKRNKKFFIKSGKLKENNTIVISCNMQTNGIGTRDTKRNIDRYWLSDEGNLFISFIFLWNKNKMNIINCLAQSCTVAISKTIEHYNLETQIKWINDVLINYKKIAGCLVNLQYLDDINFTDIYTNNVYIICGIGINVELIDDCNLLTKNFTSIKKELINCSYEKKKCSIPSVEQVTEKLLENFFFTINKLCNHGFSSLLDYISIRLLYKEKKVVIDQDNHTIVGYLEDLSDDGSIILLEEKTRKLVYINHGHLFSYEQWKKFIK</sequence>
<protein>
    <submittedName>
        <fullName evidence="4">Biotin protein ligase, putative</fullName>
    </submittedName>
</protein>
<dbReference type="PANTHER" id="PTHR12835:SF5">
    <property type="entry name" value="BIOTIN--PROTEIN LIGASE"/>
    <property type="match status" value="1"/>
</dbReference>
<evidence type="ECO:0000259" key="3">
    <source>
        <dbReference type="PROSITE" id="PS51733"/>
    </source>
</evidence>
<evidence type="ECO:0000313" key="5">
    <source>
        <dbReference type="Proteomes" id="UP000831156"/>
    </source>
</evidence>
<dbReference type="PROSITE" id="PS51733">
    <property type="entry name" value="BPL_LPL_CATALYTIC"/>
    <property type="match status" value="1"/>
</dbReference>
<comment type="similarity">
    <text evidence="1">Belongs to the biotin--protein ligase family.</text>
</comment>
<dbReference type="SUPFAM" id="SSF55681">
    <property type="entry name" value="Class II aaRS and biotin synthetases"/>
    <property type="match status" value="1"/>
</dbReference>
<organism evidence="4 5">
    <name type="scientific">Plasmodium gaboni</name>
    <dbReference type="NCBI Taxonomy" id="647221"/>
    <lineage>
        <taxon>Eukaryota</taxon>
        <taxon>Sar</taxon>
        <taxon>Alveolata</taxon>
        <taxon>Apicomplexa</taxon>
        <taxon>Aconoidasida</taxon>
        <taxon>Haemosporida</taxon>
        <taxon>Plasmodiidae</taxon>
        <taxon>Plasmodium</taxon>
        <taxon>Plasmodium (Laverania)</taxon>
    </lineage>
</organism>
<dbReference type="EMBL" id="LT969437">
    <property type="protein sequence ID" value="SOV19612.1"/>
    <property type="molecule type" value="Genomic_DNA"/>
</dbReference>
<dbReference type="InterPro" id="IPR004143">
    <property type="entry name" value="BPL_LPL_catalytic"/>
</dbReference>
<keyword evidence="2 4" id="KW-0436">Ligase</keyword>
<evidence type="ECO:0000313" key="4">
    <source>
        <dbReference type="EMBL" id="SOV19612.1"/>
    </source>
</evidence>
<evidence type="ECO:0000256" key="2">
    <source>
        <dbReference type="ARBA" id="ARBA00022598"/>
    </source>
</evidence>
<dbReference type="InterPro" id="IPR004408">
    <property type="entry name" value="Biotin_CoA_COase_ligase"/>
</dbReference>
<accession>A0ABY1UUJ0</accession>
<dbReference type="Proteomes" id="UP000831156">
    <property type="component" value="Chromosome 14"/>
</dbReference>
<dbReference type="InterPro" id="IPR045864">
    <property type="entry name" value="aa-tRNA-synth_II/BPL/LPL"/>
</dbReference>
<evidence type="ECO:0000256" key="1">
    <source>
        <dbReference type="ARBA" id="ARBA00009934"/>
    </source>
</evidence>
<name>A0ABY1UUJ0_9APIC</name>
<reference evidence="4" key="1">
    <citation type="submission" date="2016-09" db="EMBL/GenBank/DDBJ databases">
        <authorList>
            <consortium name="Pathogen Informatics"/>
            <person name="Sun Q."/>
            <person name="Inoue M."/>
        </authorList>
    </citation>
    <scope>NUCLEOTIDE SEQUENCE</scope>
</reference>
<keyword evidence="5" id="KW-1185">Reference proteome</keyword>
<dbReference type="Pfam" id="PF03099">
    <property type="entry name" value="BPL_LplA_LipB"/>
    <property type="match status" value="1"/>
</dbReference>
<dbReference type="Gene3D" id="3.30.930.10">
    <property type="entry name" value="Bira Bifunctional Protein, Domain 2"/>
    <property type="match status" value="1"/>
</dbReference>
<dbReference type="PANTHER" id="PTHR12835">
    <property type="entry name" value="BIOTIN PROTEIN LIGASE"/>
    <property type="match status" value="1"/>
</dbReference>